<accession>A0A099FBG3</accession>
<organism evidence="1 2">
    <name type="scientific">Paracoccus sphaerophysae</name>
    <dbReference type="NCBI Taxonomy" id="690417"/>
    <lineage>
        <taxon>Bacteria</taxon>
        <taxon>Pseudomonadati</taxon>
        <taxon>Pseudomonadota</taxon>
        <taxon>Alphaproteobacteria</taxon>
        <taxon>Rhodobacterales</taxon>
        <taxon>Paracoccaceae</taxon>
        <taxon>Paracoccus</taxon>
    </lineage>
</organism>
<dbReference type="Proteomes" id="UP000029917">
    <property type="component" value="Unassembled WGS sequence"/>
</dbReference>
<name>A0A099FBG3_9RHOB</name>
<keyword evidence="2" id="KW-1185">Reference proteome</keyword>
<dbReference type="STRING" id="690417.IC63_06140"/>
<reference evidence="1 2" key="1">
    <citation type="submission" date="2014-09" db="EMBL/GenBank/DDBJ databases">
        <authorList>
            <person name="McGinnis J.M."/>
            <person name="Wolfgang W.J."/>
        </authorList>
    </citation>
    <scope>NUCLEOTIDE SEQUENCE [LARGE SCALE GENOMIC DNA]</scope>
    <source>
        <strain evidence="1 2">HAMBI 3106</strain>
    </source>
</reference>
<dbReference type="EMBL" id="JRKS01000013">
    <property type="protein sequence ID" value="KGJ08090.1"/>
    <property type="molecule type" value="Genomic_DNA"/>
</dbReference>
<evidence type="ECO:0000313" key="1">
    <source>
        <dbReference type="EMBL" id="KGJ08090.1"/>
    </source>
</evidence>
<gene>
    <name evidence="1" type="ORF">IC63_06140</name>
</gene>
<evidence type="ECO:0000313" key="2">
    <source>
        <dbReference type="Proteomes" id="UP000029917"/>
    </source>
</evidence>
<comment type="caution">
    <text evidence="1">The sequence shown here is derived from an EMBL/GenBank/DDBJ whole genome shotgun (WGS) entry which is preliminary data.</text>
</comment>
<proteinExistence type="predicted"/>
<sequence length="68" mass="7845">MSPADRPDPQHRILGIALQLAAYPPLRKHEHSYEARVPWRLIKELREVLRDAGVDWRAVHATLRQGDA</sequence>
<protein>
    <submittedName>
        <fullName evidence="1">Uncharacterized protein</fullName>
    </submittedName>
</protein>
<reference evidence="1 2" key="2">
    <citation type="submission" date="2014-10" db="EMBL/GenBank/DDBJ databases">
        <title>Paracoccus sanguinis sp. nov., isolated from clinical specimens of New York State patients.</title>
        <authorList>
            <person name="Mingle L.A."/>
            <person name="Cole J.A."/>
            <person name="Lapierre P."/>
            <person name="Musser K.A."/>
        </authorList>
    </citation>
    <scope>NUCLEOTIDE SEQUENCE [LARGE SCALE GENOMIC DNA]</scope>
    <source>
        <strain evidence="1 2">HAMBI 3106</strain>
    </source>
</reference>
<dbReference type="AlphaFoldDB" id="A0A099FBG3"/>